<evidence type="ECO:0000313" key="2">
    <source>
        <dbReference type="EMBL" id="KAF6825829.1"/>
    </source>
</evidence>
<dbReference type="EMBL" id="WIGO01000165">
    <property type="protein sequence ID" value="KAF6825829.1"/>
    <property type="molecule type" value="Genomic_DNA"/>
</dbReference>
<dbReference type="AlphaFoldDB" id="A0A8H6NA46"/>
<reference evidence="2" key="1">
    <citation type="journal article" date="2020" name="Phytopathology">
        <title>Genome Sequence Resources of Colletotrichum truncatum, C. plurivorum, C. musicola, and C. sojae: Four Species Pathogenic to Soybean (Glycine max).</title>
        <authorList>
            <person name="Rogerio F."/>
            <person name="Boufleur T.R."/>
            <person name="Ciampi-Guillardi M."/>
            <person name="Sukno S.A."/>
            <person name="Thon M.R."/>
            <person name="Massola Junior N.S."/>
            <person name="Baroncelli R."/>
        </authorList>
    </citation>
    <scope>NUCLEOTIDE SEQUENCE</scope>
    <source>
        <strain evidence="2">LFN00145</strain>
    </source>
</reference>
<keyword evidence="1" id="KW-1133">Transmembrane helix</keyword>
<keyword evidence="1" id="KW-0472">Membrane</keyword>
<proteinExistence type="predicted"/>
<gene>
    <name evidence="2" type="ORF">CPLU01_10026</name>
</gene>
<sequence>MNFTVPLNLTYANWTAPPLSELDFSTNCTVTAEFARMWLAGEKGVNYAATSAYFRQALPPSLRGLPTRGQLIDWFLVLVRTQQAYNIENPYNGSNARSTVLATVLGLVPIWEWILRRRGITPGRRQQHIIDSFNATLGTFVDACLLLSFSSSLAGIVLIDCRDFDGGGTLVTLIWAISLFYFNAICFPALLDEVVHRETQRKEGKYVFLFTCVVLHIVVVNMATPLMDSLDYVSSWELYCIPDAMLSLRMVVRNLAFTTAIGMFFWLFVFGLGPVACDTASVGARLRRWRKMIRAWLALTSFVLLWCMLVFITVIRQLLLDRSGFNSGDSKWTLGQFFALGAWLPVLMEVGSLLYEGVEEGLDGRAPDGWTVVRTDRLAVTLTGGGDDEVELLAESRKPLRGQTWSIVATGDANDVEQSVPRSTTC</sequence>
<feature type="transmembrane region" description="Helical" evidence="1">
    <location>
        <begin position="296"/>
        <end position="315"/>
    </location>
</feature>
<dbReference type="Proteomes" id="UP000654918">
    <property type="component" value="Unassembled WGS sequence"/>
</dbReference>
<evidence type="ECO:0000313" key="3">
    <source>
        <dbReference type="Proteomes" id="UP000654918"/>
    </source>
</evidence>
<comment type="caution">
    <text evidence="2">The sequence shown here is derived from an EMBL/GenBank/DDBJ whole genome shotgun (WGS) entry which is preliminary data.</text>
</comment>
<feature type="transmembrane region" description="Helical" evidence="1">
    <location>
        <begin position="96"/>
        <end position="115"/>
    </location>
</feature>
<feature type="transmembrane region" description="Helical" evidence="1">
    <location>
        <begin position="255"/>
        <end position="275"/>
    </location>
</feature>
<feature type="transmembrane region" description="Helical" evidence="1">
    <location>
        <begin position="335"/>
        <end position="355"/>
    </location>
</feature>
<keyword evidence="1" id="KW-0812">Transmembrane</keyword>
<keyword evidence="3" id="KW-1185">Reference proteome</keyword>
<organism evidence="2 3">
    <name type="scientific">Colletotrichum plurivorum</name>
    <dbReference type="NCBI Taxonomy" id="2175906"/>
    <lineage>
        <taxon>Eukaryota</taxon>
        <taxon>Fungi</taxon>
        <taxon>Dikarya</taxon>
        <taxon>Ascomycota</taxon>
        <taxon>Pezizomycotina</taxon>
        <taxon>Sordariomycetes</taxon>
        <taxon>Hypocreomycetidae</taxon>
        <taxon>Glomerellales</taxon>
        <taxon>Glomerellaceae</taxon>
        <taxon>Colletotrichum</taxon>
        <taxon>Colletotrichum orchidearum species complex</taxon>
    </lineage>
</organism>
<name>A0A8H6NA46_9PEZI</name>
<protein>
    <submittedName>
        <fullName evidence="2">Uncharacterized protein</fullName>
    </submittedName>
</protein>
<feature type="transmembrane region" description="Helical" evidence="1">
    <location>
        <begin position="171"/>
        <end position="194"/>
    </location>
</feature>
<feature type="transmembrane region" description="Helical" evidence="1">
    <location>
        <begin position="206"/>
        <end position="227"/>
    </location>
</feature>
<feature type="transmembrane region" description="Helical" evidence="1">
    <location>
        <begin position="136"/>
        <end position="159"/>
    </location>
</feature>
<accession>A0A8H6NA46</accession>
<evidence type="ECO:0000256" key="1">
    <source>
        <dbReference type="SAM" id="Phobius"/>
    </source>
</evidence>